<dbReference type="PANTHER" id="PTHR22538:SF1">
    <property type="entry name" value="VWFD DOMAIN-CONTAINING PROTEIN"/>
    <property type="match status" value="1"/>
</dbReference>
<sequence length="542" mass="58233">MVSLLRVVVASAVALLAFAQPATPLKTTQVQTSLKNAPSVKVHVTLKRKSMKLHSHSEFDVYATPVVSVNSASVLYDGYATFVDEDKKITYSLVKGAAYLSTKDGDNSEAVRCLPPNTLPFDKILPALNGAAPIPSASIGEKTFDCESGKLLKTTFSGAHFAICSSGKSGFTAVSSDLAINVTYLDDPITIPQPDLTDGTTSCEPLESATSMTPTALTLATGGALPSTSSRKLKEAAHMAMEPAECGECLSTPRPCIFLHGMGNPNEEPTLQDTPKLTKRKFGDIHGHAPCCSEIKYAVVNTRDAGWRNDTLQQKFCDFSLQMSETSDVAAGIIDNTIVVTHSMGGLVVAGALAKGKCKFSKTTSWVALSAPMTGSMASDFLMDICNSEKGEIATSLFELVGQCPTVKARKSTIYQGEKYSTPSIDAAYVAAQEAYRGNVSAAMCSDNFFGLFSSYSPRCILEGTVIPHKSKKNDALVEFQSCLGGLDEALFGTHYLDRFYKPQLNHADTAFLNGDGLFKDSQKPMKWFECLSLDAYQKHRN</sequence>
<evidence type="ECO:0000313" key="5">
    <source>
        <dbReference type="Proteomes" id="UP000488956"/>
    </source>
</evidence>
<gene>
    <name evidence="3" type="ORF">PF004_g8809</name>
    <name evidence="2" type="ORF">PF010_g6933</name>
</gene>
<organism evidence="2 5">
    <name type="scientific">Phytophthora fragariae</name>
    <dbReference type="NCBI Taxonomy" id="53985"/>
    <lineage>
        <taxon>Eukaryota</taxon>
        <taxon>Sar</taxon>
        <taxon>Stramenopiles</taxon>
        <taxon>Oomycota</taxon>
        <taxon>Peronosporomycetes</taxon>
        <taxon>Peronosporales</taxon>
        <taxon>Peronosporaceae</taxon>
        <taxon>Phytophthora</taxon>
    </lineage>
</organism>
<dbReference type="InterPro" id="IPR029058">
    <property type="entry name" value="AB_hydrolase_fold"/>
</dbReference>
<proteinExistence type="predicted"/>
<protein>
    <recommendedName>
        <fullName evidence="6">AB hydrolase-1 domain-containing protein</fullName>
    </recommendedName>
</protein>
<evidence type="ECO:0008006" key="6">
    <source>
        <dbReference type="Google" id="ProtNLM"/>
    </source>
</evidence>
<comment type="caution">
    <text evidence="2">The sequence shown here is derived from an EMBL/GenBank/DDBJ whole genome shotgun (WGS) entry which is preliminary data.</text>
</comment>
<reference evidence="4 5" key="1">
    <citation type="submission" date="2018-09" db="EMBL/GenBank/DDBJ databases">
        <title>Genomic investigation of the strawberry pathogen Phytophthora fragariae indicates pathogenicity is determined by transcriptional variation in three key races.</title>
        <authorList>
            <person name="Adams T.M."/>
            <person name="Armitage A.D."/>
            <person name="Sobczyk M.K."/>
            <person name="Bates H.J."/>
            <person name="Dunwell J.M."/>
            <person name="Nellist C.F."/>
            <person name="Harrison R.J."/>
        </authorList>
    </citation>
    <scope>NUCLEOTIDE SEQUENCE [LARGE SCALE GENOMIC DNA]</scope>
    <source>
        <strain evidence="3 4">BC-23</strain>
        <strain evidence="2 5">ONT-3</strain>
    </source>
</reference>
<dbReference type="PANTHER" id="PTHR22538">
    <property type="entry name" value="CILIA- AND FLAGELLA-ASSOCIATED PROTEIN 74"/>
    <property type="match status" value="1"/>
</dbReference>
<name>A0A6G0LJK9_9STRA</name>
<dbReference type="SUPFAM" id="SSF53474">
    <property type="entry name" value="alpha/beta-Hydrolases"/>
    <property type="match status" value="1"/>
</dbReference>
<feature type="signal peptide" evidence="1">
    <location>
        <begin position="1"/>
        <end position="19"/>
    </location>
</feature>
<dbReference type="EMBL" id="QXFX01000287">
    <property type="protein sequence ID" value="KAE9121928.1"/>
    <property type="molecule type" value="Genomic_DNA"/>
</dbReference>
<dbReference type="AlphaFoldDB" id="A0A6G0LJK9"/>
<evidence type="ECO:0000313" key="2">
    <source>
        <dbReference type="EMBL" id="KAE9121928.1"/>
    </source>
</evidence>
<dbReference type="Gene3D" id="3.40.50.1820">
    <property type="entry name" value="alpha/beta hydrolase"/>
    <property type="match status" value="1"/>
</dbReference>
<evidence type="ECO:0000256" key="1">
    <source>
        <dbReference type="SAM" id="SignalP"/>
    </source>
</evidence>
<dbReference type="Proteomes" id="UP000476176">
    <property type="component" value="Unassembled WGS sequence"/>
</dbReference>
<dbReference type="EMBL" id="QXGC01000418">
    <property type="protein sequence ID" value="KAE9236588.1"/>
    <property type="molecule type" value="Genomic_DNA"/>
</dbReference>
<keyword evidence="1" id="KW-0732">Signal</keyword>
<evidence type="ECO:0000313" key="4">
    <source>
        <dbReference type="Proteomes" id="UP000476176"/>
    </source>
</evidence>
<evidence type="ECO:0000313" key="3">
    <source>
        <dbReference type="EMBL" id="KAE9236588.1"/>
    </source>
</evidence>
<accession>A0A6G0LJK9</accession>
<dbReference type="Proteomes" id="UP000488956">
    <property type="component" value="Unassembled WGS sequence"/>
</dbReference>
<feature type="chain" id="PRO_5036384538" description="AB hydrolase-1 domain-containing protein" evidence="1">
    <location>
        <begin position="20"/>
        <end position="542"/>
    </location>
</feature>